<gene>
    <name evidence="1" type="ORF">BCR36DRAFT_365693</name>
</gene>
<sequence>MANTRAINTMQFPFHYAEYKMLFDNNHPRCPIWKKYFDETSKFRCFISGAPLNPMVKKWFKDTLNINSISCFGSSEGRLILYENHTDPLLPGEEGYFCRIPWIDFLLKPLNDDDPNIGELYTHSDVSVLGYFGRAKPGEFYDSPVPGMRCDIGTANESNEFNESNENGGNGRNEIVENKNILNKTNENFSNKIQAN</sequence>
<reference evidence="1 2" key="1">
    <citation type="submission" date="2016-08" db="EMBL/GenBank/DDBJ databases">
        <title>Genomes of anaerobic fungi encode conserved fungal cellulosomes for biomass hydrolysis.</title>
        <authorList>
            <consortium name="DOE Joint Genome Institute"/>
            <person name="Haitjema C.H."/>
            <person name="Gilmore S.P."/>
            <person name="Henske J.K."/>
            <person name="Solomon K.V."/>
            <person name="De Groot R."/>
            <person name="Kuo A."/>
            <person name="Mondo S.J."/>
            <person name="Salamov A.A."/>
            <person name="Labutti K."/>
            <person name="Zhao Z."/>
            <person name="Chiniquy J."/>
            <person name="Barry K."/>
            <person name="Brewer H.M."/>
            <person name="Purvine S.O."/>
            <person name="Wright A.T."/>
            <person name="Boxma B."/>
            <person name="Van Alen T."/>
            <person name="Hackstein J.H."/>
            <person name="Baker S.E."/>
            <person name="Grigoriev I.V."/>
            <person name="O'Malley M.A."/>
        </authorList>
    </citation>
    <scope>NUCLEOTIDE SEQUENCE [LARGE SCALE GENOMIC DNA]</scope>
    <source>
        <strain evidence="2">finn</strain>
    </source>
</reference>
<name>A0A1Y1VNX3_9FUNG</name>
<organism evidence="1 2">
    <name type="scientific">Piromyces finnis</name>
    <dbReference type="NCBI Taxonomy" id="1754191"/>
    <lineage>
        <taxon>Eukaryota</taxon>
        <taxon>Fungi</taxon>
        <taxon>Fungi incertae sedis</taxon>
        <taxon>Chytridiomycota</taxon>
        <taxon>Chytridiomycota incertae sedis</taxon>
        <taxon>Neocallimastigomycetes</taxon>
        <taxon>Neocallimastigales</taxon>
        <taxon>Neocallimastigaceae</taxon>
        <taxon>Piromyces</taxon>
    </lineage>
</organism>
<evidence type="ECO:0000313" key="1">
    <source>
        <dbReference type="EMBL" id="ORX61107.1"/>
    </source>
</evidence>
<comment type="caution">
    <text evidence="1">The sequence shown here is derived from an EMBL/GenBank/DDBJ whole genome shotgun (WGS) entry which is preliminary data.</text>
</comment>
<proteinExistence type="predicted"/>
<dbReference type="SUPFAM" id="SSF56801">
    <property type="entry name" value="Acetyl-CoA synthetase-like"/>
    <property type="match status" value="1"/>
</dbReference>
<keyword evidence="2" id="KW-1185">Reference proteome</keyword>
<reference evidence="1 2" key="2">
    <citation type="submission" date="2016-08" db="EMBL/GenBank/DDBJ databases">
        <title>Pervasive Adenine N6-methylation of Active Genes in Fungi.</title>
        <authorList>
            <consortium name="DOE Joint Genome Institute"/>
            <person name="Mondo S.J."/>
            <person name="Dannebaum R.O."/>
            <person name="Kuo R.C."/>
            <person name="Labutti K."/>
            <person name="Haridas S."/>
            <person name="Kuo A."/>
            <person name="Salamov A."/>
            <person name="Ahrendt S.R."/>
            <person name="Lipzen A."/>
            <person name="Sullivan W."/>
            <person name="Andreopoulos W.B."/>
            <person name="Clum A."/>
            <person name="Lindquist E."/>
            <person name="Daum C."/>
            <person name="Ramamoorthy G.K."/>
            <person name="Gryganskyi A."/>
            <person name="Culley D."/>
            <person name="Magnuson J.K."/>
            <person name="James T.Y."/>
            <person name="O'Malley M.A."/>
            <person name="Stajich J.E."/>
            <person name="Spatafora J.W."/>
            <person name="Visel A."/>
            <person name="Grigoriev I.V."/>
        </authorList>
    </citation>
    <scope>NUCLEOTIDE SEQUENCE [LARGE SCALE GENOMIC DNA]</scope>
    <source>
        <strain evidence="2">finn</strain>
    </source>
</reference>
<dbReference type="EMBL" id="MCFH01000001">
    <property type="protein sequence ID" value="ORX61107.1"/>
    <property type="molecule type" value="Genomic_DNA"/>
</dbReference>
<dbReference type="Proteomes" id="UP000193719">
    <property type="component" value="Unassembled WGS sequence"/>
</dbReference>
<accession>A0A1Y1VNX3</accession>
<dbReference type="OrthoDB" id="10587214at2759"/>
<dbReference type="AlphaFoldDB" id="A0A1Y1VNX3"/>
<protein>
    <submittedName>
        <fullName evidence="1">Uncharacterized protein</fullName>
    </submittedName>
</protein>
<evidence type="ECO:0000313" key="2">
    <source>
        <dbReference type="Proteomes" id="UP000193719"/>
    </source>
</evidence>